<accession>A0ABY0CMH2</accession>
<name>A0ABY0CMH2_9DELT</name>
<feature type="non-terminal residue" evidence="1">
    <location>
        <position position="160"/>
    </location>
</feature>
<gene>
    <name evidence="1" type="ORF">EA187_20140</name>
</gene>
<dbReference type="EMBL" id="SADD01000032">
    <property type="protein sequence ID" value="RVU40388.1"/>
    <property type="molecule type" value="Genomic_DNA"/>
</dbReference>
<proteinExistence type="predicted"/>
<sequence length="160" mass="17864">MLEQSSAQDCVIEPFHEEEFDLRVLFEDRGDLELGCAQMCSKSTRSFDFQKLEGLVSLEGFGFIDELPGLGVEFTHDLKTFDAFDNVETMVGVSVFENPHLEVMDTLDSLTHLEHGANFEDNPKLVDLRALANVRQIGEVGGRHSPGLKLRNNMSLTSMA</sequence>
<dbReference type="RefSeq" id="WP_164856444.1">
    <property type="nucleotide sequence ID" value="NZ_SADD01000032.1"/>
</dbReference>
<evidence type="ECO:0008006" key="3">
    <source>
        <dbReference type="Google" id="ProtNLM"/>
    </source>
</evidence>
<evidence type="ECO:0000313" key="1">
    <source>
        <dbReference type="EMBL" id="RVU40388.1"/>
    </source>
</evidence>
<evidence type="ECO:0000313" key="2">
    <source>
        <dbReference type="Proteomes" id="UP000282926"/>
    </source>
</evidence>
<comment type="caution">
    <text evidence="1">The sequence shown here is derived from an EMBL/GenBank/DDBJ whole genome shotgun (WGS) entry which is preliminary data.</text>
</comment>
<protein>
    <recommendedName>
        <fullName evidence="3">Pentapeptide repeat-containing protein</fullName>
    </recommendedName>
</protein>
<keyword evidence="2" id="KW-1185">Reference proteome</keyword>
<organism evidence="1 2">
    <name type="scientific">Lujinxingia sediminis</name>
    <dbReference type="NCBI Taxonomy" id="2480984"/>
    <lineage>
        <taxon>Bacteria</taxon>
        <taxon>Deltaproteobacteria</taxon>
        <taxon>Bradymonadales</taxon>
        <taxon>Lujinxingiaceae</taxon>
        <taxon>Lujinxingia</taxon>
    </lineage>
</organism>
<dbReference type="Proteomes" id="UP000282926">
    <property type="component" value="Unassembled WGS sequence"/>
</dbReference>
<reference evidence="1 2" key="1">
    <citation type="submission" date="2019-01" db="EMBL/GenBank/DDBJ databases">
        <title>Lujinxingia litoralis gen. nov., sp. nov. and Lujinxingia sediminis gen. nov., sp. nov., new members in the order Bradymonadales, isolated from coastal sediment.</title>
        <authorList>
            <person name="Li C.-M."/>
        </authorList>
    </citation>
    <scope>NUCLEOTIDE SEQUENCE [LARGE SCALE GENOMIC DNA]</scope>
    <source>
        <strain evidence="1 2">SEH01</strain>
    </source>
</reference>